<comment type="caution">
    <text evidence="1">The sequence shown here is derived from an EMBL/GenBank/DDBJ whole genome shotgun (WGS) entry which is preliminary data.</text>
</comment>
<sequence>EQTTPEIPFIDEDYFYRDPSIVHLNKGWNEILLKVPHGGTSRKWMFTCVPVAVNGMNVREVDGLKFSLNN</sequence>
<feature type="non-terminal residue" evidence="1">
    <location>
        <position position="1"/>
    </location>
</feature>
<protein>
    <submittedName>
        <fullName evidence="1">Uncharacterized protein</fullName>
    </submittedName>
</protein>
<proteinExistence type="predicted"/>
<evidence type="ECO:0000313" key="1">
    <source>
        <dbReference type="EMBL" id="KKK65187.1"/>
    </source>
</evidence>
<dbReference type="EMBL" id="LAZR01060678">
    <property type="protein sequence ID" value="KKK65187.1"/>
    <property type="molecule type" value="Genomic_DNA"/>
</dbReference>
<name>A0A0F8X7R6_9ZZZZ</name>
<reference evidence="1" key="1">
    <citation type="journal article" date="2015" name="Nature">
        <title>Complex archaea that bridge the gap between prokaryotes and eukaryotes.</title>
        <authorList>
            <person name="Spang A."/>
            <person name="Saw J.H."/>
            <person name="Jorgensen S.L."/>
            <person name="Zaremba-Niedzwiedzka K."/>
            <person name="Martijn J."/>
            <person name="Lind A.E."/>
            <person name="van Eijk R."/>
            <person name="Schleper C."/>
            <person name="Guy L."/>
            <person name="Ettema T.J."/>
        </authorList>
    </citation>
    <scope>NUCLEOTIDE SEQUENCE</scope>
</reference>
<accession>A0A0F8X7R6</accession>
<organism evidence="1">
    <name type="scientific">marine sediment metagenome</name>
    <dbReference type="NCBI Taxonomy" id="412755"/>
    <lineage>
        <taxon>unclassified sequences</taxon>
        <taxon>metagenomes</taxon>
        <taxon>ecological metagenomes</taxon>
    </lineage>
</organism>
<gene>
    <name evidence="1" type="ORF">LCGC14_2976690</name>
</gene>
<dbReference type="AlphaFoldDB" id="A0A0F8X7R6"/>